<dbReference type="REBASE" id="57843">
    <property type="entry name" value="M.Cth7203ORF3809P"/>
</dbReference>
<dbReference type="InParanoid" id="K9U483"/>
<dbReference type="Proteomes" id="UP000010384">
    <property type="component" value="Chromosome"/>
</dbReference>
<dbReference type="PATRIC" id="fig|251229.3.peg.4441"/>
<dbReference type="STRING" id="251229.Chro_3809"/>
<proteinExistence type="predicted"/>
<organism evidence="2 3">
    <name type="scientific">Chroococcidiopsis thermalis (strain PCC 7203)</name>
    <dbReference type="NCBI Taxonomy" id="251229"/>
    <lineage>
        <taxon>Bacteria</taxon>
        <taxon>Bacillati</taxon>
        <taxon>Cyanobacteriota</taxon>
        <taxon>Cyanophyceae</taxon>
        <taxon>Chroococcidiopsidales</taxon>
        <taxon>Chroococcidiopsidaceae</taxon>
        <taxon>Chroococcidiopsis</taxon>
    </lineage>
</organism>
<dbReference type="InterPro" id="IPR029063">
    <property type="entry name" value="SAM-dependent_MTases_sf"/>
</dbReference>
<dbReference type="SUPFAM" id="SSF53335">
    <property type="entry name" value="S-adenosyl-L-methionine-dependent methyltransferases"/>
    <property type="match status" value="1"/>
</dbReference>
<keyword evidence="3" id="KW-1185">Reference proteome</keyword>
<dbReference type="RefSeq" id="WP_015155779.1">
    <property type="nucleotide sequence ID" value="NC_019695.1"/>
</dbReference>
<gene>
    <name evidence="2" type="ORF">Chro_3809</name>
</gene>
<feature type="domain" description="DUF1156" evidence="1">
    <location>
        <begin position="48"/>
        <end position="118"/>
    </location>
</feature>
<protein>
    <recommendedName>
        <fullName evidence="1">DUF1156 domain-containing protein</fullName>
    </recommendedName>
</protein>
<dbReference type="Pfam" id="PF06634">
    <property type="entry name" value="DUF1156"/>
    <property type="match status" value="1"/>
</dbReference>
<reference evidence="2 3" key="1">
    <citation type="submission" date="2012-06" db="EMBL/GenBank/DDBJ databases">
        <title>Finished chromosome of genome of Chroococcidiopsis thermalis PCC 7203.</title>
        <authorList>
            <consortium name="US DOE Joint Genome Institute"/>
            <person name="Gugger M."/>
            <person name="Coursin T."/>
            <person name="Rippka R."/>
            <person name="Tandeau De Marsac N."/>
            <person name="Huntemann M."/>
            <person name="Wei C.-L."/>
            <person name="Han J."/>
            <person name="Detter J.C."/>
            <person name="Han C."/>
            <person name="Tapia R."/>
            <person name="Davenport K."/>
            <person name="Daligault H."/>
            <person name="Erkkila T."/>
            <person name="Gu W."/>
            <person name="Munk A.C.C."/>
            <person name="Teshima H."/>
            <person name="Xu Y."/>
            <person name="Chain P."/>
            <person name="Chen A."/>
            <person name="Krypides N."/>
            <person name="Mavromatis K."/>
            <person name="Markowitz V."/>
            <person name="Szeto E."/>
            <person name="Ivanova N."/>
            <person name="Mikhailova N."/>
            <person name="Ovchinnikova G."/>
            <person name="Pagani I."/>
            <person name="Pati A."/>
            <person name="Goodwin L."/>
            <person name="Peters L."/>
            <person name="Pitluck S."/>
            <person name="Woyke T."/>
            <person name="Kerfeld C."/>
        </authorList>
    </citation>
    <scope>NUCLEOTIDE SEQUENCE [LARGE SCALE GENOMIC DNA]</scope>
    <source>
        <strain evidence="2 3">PCC 7203</strain>
    </source>
</reference>
<dbReference type="HOGENOM" id="CLU_007795_2_0_3"/>
<name>K9U483_CHRTP</name>
<dbReference type="AlphaFoldDB" id="K9U483"/>
<dbReference type="OrthoDB" id="9800801at2"/>
<accession>K9U483</accession>
<dbReference type="Gene3D" id="3.40.50.150">
    <property type="entry name" value="Vaccinia Virus protein VP39"/>
    <property type="match status" value="1"/>
</dbReference>
<evidence type="ECO:0000259" key="1">
    <source>
        <dbReference type="Pfam" id="PF06634"/>
    </source>
</evidence>
<sequence>MTSHTDNFDNPENLQITETFSSIAQSKNLNLIQYNHGNYRKKLIEVSLPLEAINKESAREKSIRHGHPSTLHLWWSRKPLATCRAVLFASLVDDPSSHPDKFPTEEAQEEERKRLFEIIEQLVKWENINNKDILDAAKTEILKSTNNNPPPVLDPFCGGGSIPLEAQRLGLEAHGSDLNSVAVLITKALIEIPPKFADRPPVNPDSQSTIIPNQKSKIKNLKFHYGAQGLAEDVRYYGQWMRDKAFKQIGHLYPKVDLPQEYGGGEATVIAWLWVRTVKCPNPGCGAKMPLTSKFCLSTKKNKEAWVEPIIDHTQQPSVVRYKILDFRLQILDSEVQDETSQSKIKNQKSKIPPDGTVNRKGATCICCSTPVPFDYIRSEGKVGRMDAELMAIVAEGQRGRVYLSPTQEHEEIAAKAQPDWKPESDLPEQALGFRVQLYGMTKHADLFTSRQLVALTAFSDLVSEAREKVLESAVAAGMPDDSLPLCEGGTGATAYADAVATYLAIAVDRISDYNSSICSWHSGRDIIRNTFARQAIPMTWDFAEANLLSDSTGNFIGAVNWISKVIEISPCSTKGVVKQIDATRSDVFTKSIVVSTDPPYYDNIGYADLSDFFYVWLRRCLGSIYPDLFATLLVPKAQELVATPYRFGGDKQKAKEFFEEGLGKVFKRMREMAHDEYPLTVYYAFKQTETEATDEDSHDLAVASTGWETMLEGLIKAGFTITGTLPMRTELSNRTVASGTNALASSIALVCRPRPETAPSTTRRQFVNTLKRELPAALHQLQQGNIAPVDLAQASIGPGMAIYSRYTKVLESDGTPMRVRTALQLINQTLDEFLAEQEGEFDAETRFALTWFEQYAFSEGLFGDAETLSKAKNTAVQSMVDAGILVAKAGKVRLLRRSEILDFRLKILDCESESKIKNQKSKITIWAATQHMIRELQDGGGDRGAANLLSQLGNIGEAARELAYRLYNICDRKGWASEGVAYNSLVISWSDISRLADEKKEATPLQGELEF</sequence>
<dbReference type="eggNOG" id="COG1743">
    <property type="taxonomic scope" value="Bacteria"/>
</dbReference>
<evidence type="ECO:0000313" key="2">
    <source>
        <dbReference type="EMBL" id="AFY89236.1"/>
    </source>
</evidence>
<evidence type="ECO:0000313" key="3">
    <source>
        <dbReference type="Proteomes" id="UP000010384"/>
    </source>
</evidence>
<dbReference type="InterPro" id="IPR009537">
    <property type="entry name" value="DUF1156"/>
</dbReference>
<dbReference type="KEGG" id="cthe:Chro_3809"/>
<dbReference type="EMBL" id="CP003597">
    <property type="protein sequence ID" value="AFY89236.1"/>
    <property type="molecule type" value="Genomic_DNA"/>
</dbReference>